<protein>
    <recommendedName>
        <fullName evidence="2">DUF5679 domain-containing protein</fullName>
    </recommendedName>
</protein>
<keyword evidence="1" id="KW-0175">Coiled coil</keyword>
<evidence type="ECO:0000313" key="3">
    <source>
        <dbReference type="EMBL" id="EIJ65584.1"/>
    </source>
</evidence>
<dbReference type="AlphaFoldDB" id="I3D1J1"/>
<sequence>SKLNSSFDDPTPEQFSKIEKLEREIKQLEESNIEQKIIQKLHKQNKKLDNIERKLRDSETPKSQSTSLESYCVKCKTKRKIENAEETVMKNGRHGVRGICSICHSKVFRIGKMNK</sequence>
<comment type="caution">
    <text evidence="3">The sequence shown here is derived from an EMBL/GenBank/DDBJ whole genome shotgun (WGS) entry which is preliminary data.</text>
</comment>
<keyword evidence="4" id="KW-1185">Reference proteome</keyword>
<dbReference type="Pfam" id="PF18930">
    <property type="entry name" value="DUF5679"/>
    <property type="match status" value="1"/>
</dbReference>
<dbReference type="Proteomes" id="UP000003423">
    <property type="component" value="Unassembled WGS sequence"/>
</dbReference>
<accession>I3D1J1</accession>
<evidence type="ECO:0000259" key="2">
    <source>
        <dbReference type="Pfam" id="PF18930"/>
    </source>
</evidence>
<feature type="domain" description="DUF5679" evidence="2">
    <location>
        <begin position="71"/>
        <end position="110"/>
    </location>
</feature>
<reference evidence="3 4" key="1">
    <citation type="journal article" date="2012" name="J. Bacteriol.">
        <title>Genome sequence of "Candidatus Nitrosopumilus salaria" BD31, an ammonia-oxidizing archaeon from the San Francisco Bay estuary.</title>
        <authorList>
            <person name="Mosier A.C."/>
            <person name="Allen E.E."/>
            <person name="Kim M."/>
            <person name="Ferriera S."/>
            <person name="Francis C.A."/>
        </authorList>
    </citation>
    <scope>NUCLEOTIDE SEQUENCE [LARGE SCALE GENOMIC DNA]</scope>
    <source>
        <strain evidence="3 4">BD31</strain>
    </source>
</reference>
<gene>
    <name evidence="3" type="ORF">BD31_I1659</name>
</gene>
<evidence type="ECO:0000256" key="1">
    <source>
        <dbReference type="SAM" id="Coils"/>
    </source>
</evidence>
<proteinExistence type="predicted"/>
<feature type="coiled-coil region" evidence="1">
    <location>
        <begin position="11"/>
        <end position="54"/>
    </location>
</feature>
<feature type="non-terminal residue" evidence="3">
    <location>
        <position position="1"/>
    </location>
</feature>
<organism evidence="3 4">
    <name type="scientific">Candidatus Nitrosopumilus salarius BD31</name>
    <dbReference type="NCBI Taxonomy" id="859350"/>
    <lineage>
        <taxon>Archaea</taxon>
        <taxon>Nitrososphaerota</taxon>
        <taxon>Nitrososphaeria</taxon>
        <taxon>Nitrosopumilales</taxon>
        <taxon>Nitrosopumilaceae</taxon>
        <taxon>Nitrosopumilus</taxon>
    </lineage>
</organism>
<evidence type="ECO:0000313" key="4">
    <source>
        <dbReference type="Proteomes" id="UP000003423"/>
    </source>
</evidence>
<dbReference type="RefSeq" id="WP_008300206.1">
    <property type="nucleotide sequence ID" value="NZ_AEXL02000113.1"/>
</dbReference>
<name>I3D1J1_9ARCH</name>
<dbReference type="InterPro" id="IPR044044">
    <property type="entry name" value="DUF5679"/>
</dbReference>
<dbReference type="EMBL" id="AEXL02000113">
    <property type="protein sequence ID" value="EIJ65584.1"/>
    <property type="molecule type" value="Genomic_DNA"/>
</dbReference>